<organism evidence="1 2">
    <name type="scientific">Dendrolimus kikuchii</name>
    <dbReference type="NCBI Taxonomy" id="765133"/>
    <lineage>
        <taxon>Eukaryota</taxon>
        <taxon>Metazoa</taxon>
        <taxon>Ecdysozoa</taxon>
        <taxon>Arthropoda</taxon>
        <taxon>Hexapoda</taxon>
        <taxon>Insecta</taxon>
        <taxon>Pterygota</taxon>
        <taxon>Neoptera</taxon>
        <taxon>Endopterygota</taxon>
        <taxon>Lepidoptera</taxon>
        <taxon>Glossata</taxon>
        <taxon>Ditrysia</taxon>
        <taxon>Bombycoidea</taxon>
        <taxon>Lasiocampidae</taxon>
        <taxon>Dendrolimus</taxon>
    </lineage>
</organism>
<reference evidence="1 2" key="1">
    <citation type="journal article" date="2021" name="Front. Genet.">
        <title>Chromosome-Level Genome Assembly Reveals Significant Gene Expansion in the Toll and IMD Signaling Pathways of Dendrolimus kikuchii.</title>
        <authorList>
            <person name="Zhou J."/>
            <person name="Wu P."/>
            <person name="Xiong Z."/>
            <person name="Liu N."/>
            <person name="Zhao N."/>
            <person name="Ji M."/>
            <person name="Qiu Y."/>
            <person name="Yang B."/>
        </authorList>
    </citation>
    <scope>NUCLEOTIDE SEQUENCE [LARGE SCALE GENOMIC DNA]</scope>
    <source>
        <strain evidence="1">Ann1</strain>
    </source>
</reference>
<dbReference type="EMBL" id="CM034389">
    <property type="protein sequence ID" value="KAJ0182370.1"/>
    <property type="molecule type" value="Genomic_DNA"/>
</dbReference>
<comment type="caution">
    <text evidence="1">The sequence shown here is derived from an EMBL/GenBank/DDBJ whole genome shotgun (WGS) entry which is preliminary data.</text>
</comment>
<keyword evidence="2" id="KW-1185">Reference proteome</keyword>
<protein>
    <submittedName>
        <fullName evidence="1">Uncharacterized protein</fullName>
    </submittedName>
</protein>
<sequence length="399" mass="45245">MSLLRMLFFPSKLADKHTLLLRRCYSQNTVNLSDPAIQTYLKHLILEHDNLHTQPKRTAEESRRMFEIKPIVSVLEQRIALFDSIESLKELNKREGDSEMKKMIKEEASIYLKRLKEIDGELQSILLEPHLTEGGVLLEVTAGAGGQEAMLFARELFDMYISYAEYKNWEVDIASIDTSDLGGIRKASMLIQGVGVPDLMKMEAGVHRVQRIPSTEKGGRIHTSTVSVAVLSQPTEIELNIPEKDIAIETKRASGAGGQHVNTTDSAVRIIHTPTGTAVECQEGRSQIKNKQIAMQKLRTLLLEKQIEEQSSKINSERKLQVGSGNRNEKIRTYNYPQDRITEHRDGGCTLHNLKGFMEGGELLEKIQEGLLQQQRYQTLMNEINEFIKKYKIETVENS</sequence>
<evidence type="ECO:0000313" key="1">
    <source>
        <dbReference type="EMBL" id="KAJ0182370.1"/>
    </source>
</evidence>
<accession>A0ACC1DES3</accession>
<proteinExistence type="predicted"/>
<gene>
    <name evidence="1" type="ORF">K1T71_001739</name>
</gene>
<evidence type="ECO:0000313" key="2">
    <source>
        <dbReference type="Proteomes" id="UP000824533"/>
    </source>
</evidence>
<dbReference type="Proteomes" id="UP000824533">
    <property type="component" value="Linkage Group LG03"/>
</dbReference>
<name>A0ACC1DES3_9NEOP</name>